<dbReference type="Proteomes" id="UP000433502">
    <property type="component" value="Segment"/>
</dbReference>
<name>A0A6B9J215_9CAUD</name>
<evidence type="ECO:0008006" key="3">
    <source>
        <dbReference type="Google" id="ProtNLM"/>
    </source>
</evidence>
<keyword evidence="2" id="KW-1185">Reference proteome</keyword>
<evidence type="ECO:0000313" key="2">
    <source>
        <dbReference type="Proteomes" id="UP000433502"/>
    </source>
</evidence>
<proteinExistence type="predicted"/>
<evidence type="ECO:0000313" key="1">
    <source>
        <dbReference type="EMBL" id="QGZ14280.1"/>
    </source>
</evidence>
<dbReference type="Gene3D" id="3.40.30.10">
    <property type="entry name" value="Glutaredoxin"/>
    <property type="match status" value="1"/>
</dbReference>
<protein>
    <recommendedName>
        <fullName evidence="3">Glutaredoxin</fullName>
    </recommendedName>
</protein>
<gene>
    <name evidence="1" type="ORF">RL2RES_070</name>
</gene>
<reference evidence="1 2" key="1">
    <citation type="submission" date="2019-10" db="EMBL/GenBank/DDBJ databases">
        <title>Complete genome sequence of bacteriophage vB_RLeM_RL2RES.</title>
        <authorList>
            <person name="Gunathilake D."/>
            <person name="Bhat S."/>
            <person name="Yost C.K."/>
            <person name="Hynes M.F."/>
        </authorList>
    </citation>
    <scope>NUCLEOTIDE SEQUENCE [LARGE SCALE GENOMIC DNA]</scope>
</reference>
<accession>A0A6B9J215</accession>
<sequence length="90" mass="10371">MIQVYGIDDCRWCEKTKVLLETSGKSFSYTEIPDVGKQAFMDGFQVSWPDSPRTFPRVTKTVIHPETHHPHVQLIGGFDELVEEVLHERV</sequence>
<dbReference type="EMBL" id="MN549361">
    <property type="protein sequence ID" value="QGZ14280.1"/>
    <property type="molecule type" value="Genomic_DNA"/>
</dbReference>
<organism evidence="1 2">
    <name type="scientific">Rhizobium phage RL2RES</name>
    <dbReference type="NCBI Taxonomy" id="103371"/>
    <lineage>
        <taxon>Viruses</taxon>
        <taxon>Duplodnaviria</taxon>
        <taxon>Heunggongvirae</taxon>
        <taxon>Uroviricota</taxon>
        <taxon>Caudoviricetes</taxon>
        <taxon>Pootjesviridae</taxon>
        <taxon>Innesvirus</taxon>
        <taxon>Innesvirus RL2RES</taxon>
    </lineage>
</organism>